<reference evidence="1 3" key="1">
    <citation type="submission" date="2016-10" db="EMBL/GenBank/DDBJ databases">
        <authorList>
            <person name="de Groot N.N."/>
        </authorList>
    </citation>
    <scope>NUCLEOTIDE SEQUENCE [LARGE SCALE GENOMIC DNA]</scope>
    <source>
        <strain evidence="1">ATCC 23835</strain>
        <strain evidence="2 3">LMG 2158</strain>
    </source>
</reference>
<sequence>MKTLQCIYIDGLPGIRFLGERAASYVAFRLSKTR</sequence>
<protein>
    <submittedName>
        <fullName evidence="1">Uncharacterized protein</fullName>
    </submittedName>
</protein>
<dbReference type="EMBL" id="LT629777">
    <property type="protein sequence ID" value="SDS91821.1"/>
    <property type="molecule type" value="Genomic_DNA"/>
</dbReference>
<keyword evidence="4" id="KW-1185">Reference proteome</keyword>
<name>A0A1H1W5A3_9PSED</name>
<dbReference type="Proteomes" id="UP000182272">
    <property type="component" value="Chromosome I"/>
</dbReference>
<evidence type="ECO:0000313" key="3">
    <source>
        <dbReference type="Proteomes" id="UP000182272"/>
    </source>
</evidence>
<evidence type="ECO:0000313" key="1">
    <source>
        <dbReference type="EMBL" id="SDS91821.1"/>
    </source>
</evidence>
<dbReference type="EMBL" id="LT629972">
    <property type="protein sequence ID" value="SEI23925.1"/>
    <property type="molecule type" value="Genomic_DNA"/>
</dbReference>
<gene>
    <name evidence="2" type="ORF">SAMN05216581_5339</name>
    <name evidence="1" type="ORF">SAMN05216598_3238</name>
</gene>
<organism evidence="1 4">
    <name type="scientific">Pseudomonas asplenii</name>
    <dbReference type="NCBI Taxonomy" id="53407"/>
    <lineage>
        <taxon>Bacteria</taxon>
        <taxon>Pseudomonadati</taxon>
        <taxon>Pseudomonadota</taxon>
        <taxon>Gammaproteobacteria</taxon>
        <taxon>Pseudomonadales</taxon>
        <taxon>Pseudomonadaceae</taxon>
        <taxon>Pseudomonas</taxon>
    </lineage>
</organism>
<accession>A0A1H6P383</accession>
<dbReference type="AlphaFoldDB" id="A0A1H1W5A3"/>
<evidence type="ECO:0000313" key="4">
    <source>
        <dbReference type="Proteomes" id="UP000199524"/>
    </source>
</evidence>
<proteinExistence type="predicted"/>
<accession>A0A1H1W5A3</accession>
<dbReference type="Proteomes" id="UP000199524">
    <property type="component" value="Chromosome I"/>
</dbReference>
<evidence type="ECO:0000313" key="2">
    <source>
        <dbReference type="EMBL" id="SEI23925.1"/>
    </source>
</evidence>
<reference evidence="4" key="2">
    <citation type="submission" date="2016-10" db="EMBL/GenBank/DDBJ databases">
        <authorList>
            <person name="Varghese N."/>
            <person name="Submissions S."/>
        </authorList>
    </citation>
    <scope>NUCLEOTIDE SEQUENCE [LARGE SCALE GENOMIC DNA]</scope>
    <source>
        <strain evidence="4">ATCC 23835</strain>
    </source>
</reference>